<gene>
    <name evidence="2" type="ORF">P5673_015463</name>
</gene>
<dbReference type="InterPro" id="IPR037365">
    <property type="entry name" value="Slowmo/Ups"/>
</dbReference>
<name>A0AAD9QHT4_ACRCE</name>
<proteinExistence type="predicted"/>
<dbReference type="Pfam" id="PF04707">
    <property type="entry name" value="PRELI"/>
    <property type="match status" value="1"/>
</dbReference>
<reference evidence="2" key="1">
    <citation type="journal article" date="2023" name="G3 (Bethesda)">
        <title>Whole genome assembly and annotation of the endangered Caribbean coral Acropora cervicornis.</title>
        <authorList>
            <person name="Selwyn J.D."/>
            <person name="Vollmer S.V."/>
        </authorList>
    </citation>
    <scope>NUCLEOTIDE SEQUENCE</scope>
    <source>
        <strain evidence="2">K2</strain>
    </source>
</reference>
<dbReference type="InterPro" id="IPR006797">
    <property type="entry name" value="PRELI/MSF1_dom"/>
</dbReference>
<reference evidence="2" key="2">
    <citation type="journal article" date="2023" name="Science">
        <title>Genomic signatures of disease resistance in endangered staghorn corals.</title>
        <authorList>
            <person name="Vollmer S.V."/>
            <person name="Selwyn J.D."/>
            <person name="Despard B.A."/>
            <person name="Roesel C.L."/>
        </authorList>
    </citation>
    <scope>NUCLEOTIDE SEQUENCE</scope>
    <source>
        <strain evidence="2">K2</strain>
    </source>
</reference>
<keyword evidence="3" id="KW-1185">Reference proteome</keyword>
<evidence type="ECO:0000313" key="2">
    <source>
        <dbReference type="EMBL" id="KAK2561492.1"/>
    </source>
</evidence>
<organism evidence="2 3">
    <name type="scientific">Acropora cervicornis</name>
    <name type="common">Staghorn coral</name>
    <dbReference type="NCBI Taxonomy" id="6130"/>
    <lineage>
        <taxon>Eukaryota</taxon>
        <taxon>Metazoa</taxon>
        <taxon>Cnidaria</taxon>
        <taxon>Anthozoa</taxon>
        <taxon>Hexacorallia</taxon>
        <taxon>Scleractinia</taxon>
        <taxon>Astrocoeniina</taxon>
        <taxon>Acroporidae</taxon>
        <taxon>Acropora</taxon>
    </lineage>
</organism>
<dbReference type="PANTHER" id="PTHR11158">
    <property type="entry name" value="MSF1/PX19 RELATED"/>
    <property type="match status" value="1"/>
</dbReference>
<dbReference type="PROSITE" id="PS50904">
    <property type="entry name" value="PRELI_MSF1"/>
    <property type="match status" value="1"/>
</dbReference>
<dbReference type="GO" id="GO:0005758">
    <property type="term" value="C:mitochondrial intermembrane space"/>
    <property type="evidence" value="ECO:0007669"/>
    <property type="project" value="InterPro"/>
</dbReference>
<comment type="caution">
    <text evidence="2">The sequence shown here is derived from an EMBL/GenBank/DDBJ whole genome shotgun (WGS) entry which is preliminary data.</text>
</comment>
<dbReference type="Proteomes" id="UP001249851">
    <property type="component" value="Unassembled WGS sequence"/>
</dbReference>
<accession>A0AAD9QHT4</accession>
<evidence type="ECO:0000313" key="3">
    <source>
        <dbReference type="Proteomes" id="UP001249851"/>
    </source>
</evidence>
<protein>
    <submittedName>
        <fullName evidence="2">PRELI domain-containing protein 1</fullName>
    </submittedName>
</protein>
<feature type="domain" description="PRELI/MSF1" evidence="1">
    <location>
        <begin position="1"/>
        <end position="71"/>
    </location>
</feature>
<evidence type="ECO:0000259" key="1">
    <source>
        <dbReference type="PROSITE" id="PS50904"/>
    </source>
</evidence>
<dbReference type="EMBL" id="JARQWQ010000032">
    <property type="protein sequence ID" value="KAK2561492.1"/>
    <property type="molecule type" value="Genomic_DNA"/>
</dbReference>
<dbReference type="AlphaFoldDB" id="A0AAD9QHT4"/>
<sequence>MKSYCTNCILKFNWDQVTSAFWRRYPNPFSRHVLTEDVVDRYFVGDKLFTKKIVTKTSSPPRWAERVKKHI</sequence>